<dbReference type="InterPro" id="IPR035979">
    <property type="entry name" value="RBD_domain_sf"/>
</dbReference>
<sequence>MINEESCDTEQSRSLNSVNYSLSLTDGQQSRAPNHYLELDETQEDDCFTILEQPKAQDLDISSDVEATSDYLNFKAKDGKQLLTRELALVKLTERTRYEIMQENGQRRFGPPPEWIGPPPGRGCEIFIGKIPRDCFEDELVPIFEKAGKIYMFRLMMDFSGCNRGYGFCIYTNREDSKRAVLELDNYEIRKGRILGVCQSLDNCRLFVGGIPKNRSKYEIFEEMEKITDGVKDVIVFTCPIDKTKNRGFAFVEYESHKAAAMARRKLIPSRCQLFGHQIAVDWAEPEREIDNETMSKVRVLYVRGLLSSISEERLKNHFIAALRHCCAVSDSLVFTDPDTEPSQIERVKKIRNYAFIHFKDRKIAALLFKMLNGTLLDGSRLEISWAKPSDRFTTSKLQLSYTANEGLDKENPCYGNTINFSSQFNNNSLFRPLASTFGRLKPDLYDFNNFATERCE</sequence>
<keyword evidence="8" id="KW-1185">Reference proteome</keyword>
<dbReference type="FunFam" id="3.30.70.330:FF:000026">
    <property type="entry name" value="APOBEC1 complementation factor isoform X1"/>
    <property type="match status" value="1"/>
</dbReference>
<dbReference type="CDD" id="cd12249">
    <property type="entry name" value="RRM1_hnRNPR_like"/>
    <property type="match status" value="1"/>
</dbReference>
<dbReference type="EMBL" id="JBJKFK010000460">
    <property type="protein sequence ID" value="KAL3316938.1"/>
    <property type="molecule type" value="Genomic_DNA"/>
</dbReference>
<keyword evidence="3" id="KW-0677">Repeat</keyword>
<dbReference type="GO" id="GO:0005737">
    <property type="term" value="C:cytoplasm"/>
    <property type="evidence" value="ECO:0007669"/>
    <property type="project" value="UniProtKB-SubCell"/>
</dbReference>
<proteinExistence type="predicted"/>
<organism evidence="7 8">
    <name type="scientific">Cichlidogyrus casuarinus</name>
    <dbReference type="NCBI Taxonomy" id="1844966"/>
    <lineage>
        <taxon>Eukaryota</taxon>
        <taxon>Metazoa</taxon>
        <taxon>Spiralia</taxon>
        <taxon>Lophotrochozoa</taxon>
        <taxon>Platyhelminthes</taxon>
        <taxon>Monogenea</taxon>
        <taxon>Monopisthocotylea</taxon>
        <taxon>Dactylogyridea</taxon>
        <taxon>Ancyrocephalidae</taxon>
        <taxon>Cichlidogyrus</taxon>
    </lineage>
</organism>
<dbReference type="Gene3D" id="3.30.70.330">
    <property type="match status" value="3"/>
</dbReference>
<evidence type="ECO:0000256" key="4">
    <source>
        <dbReference type="ARBA" id="ARBA00022884"/>
    </source>
</evidence>
<dbReference type="InterPro" id="IPR000504">
    <property type="entry name" value="RRM_dom"/>
</dbReference>
<dbReference type="PANTHER" id="PTHR21245">
    <property type="entry name" value="HETEROGENEOUS NUCLEAR RIBONUCLEOPROTEIN"/>
    <property type="match status" value="1"/>
</dbReference>
<dbReference type="CDD" id="cd12250">
    <property type="entry name" value="RRM2_hnRNPR_like"/>
    <property type="match status" value="1"/>
</dbReference>
<protein>
    <submittedName>
        <fullName evidence="7">APOB1 complementation factor</fullName>
    </submittedName>
</protein>
<feature type="non-terminal residue" evidence="7">
    <location>
        <position position="457"/>
    </location>
</feature>
<dbReference type="InterPro" id="IPR006535">
    <property type="entry name" value="HnRNP_R/Q_splicing_fac"/>
</dbReference>
<comment type="caution">
    <text evidence="7">The sequence shown here is derived from an EMBL/GenBank/DDBJ whole genome shotgun (WGS) entry which is preliminary data.</text>
</comment>
<dbReference type="Proteomes" id="UP001626550">
    <property type="component" value="Unassembled WGS sequence"/>
</dbReference>
<dbReference type="Pfam" id="PF00076">
    <property type="entry name" value="RRM_1"/>
    <property type="match status" value="2"/>
</dbReference>
<dbReference type="FunFam" id="3.30.70.330:FF:000022">
    <property type="entry name" value="APOBEC1 complementation factor isoform X1"/>
    <property type="match status" value="1"/>
</dbReference>
<dbReference type="SMART" id="SM00360">
    <property type="entry name" value="RRM"/>
    <property type="match status" value="3"/>
</dbReference>
<feature type="domain" description="RRM" evidence="6">
    <location>
        <begin position="299"/>
        <end position="389"/>
    </location>
</feature>
<keyword evidence="2" id="KW-0963">Cytoplasm</keyword>
<dbReference type="GO" id="GO:0003723">
    <property type="term" value="F:RNA binding"/>
    <property type="evidence" value="ECO:0007669"/>
    <property type="project" value="UniProtKB-UniRule"/>
</dbReference>
<evidence type="ECO:0000256" key="3">
    <source>
        <dbReference type="ARBA" id="ARBA00022737"/>
    </source>
</evidence>
<evidence type="ECO:0000259" key="6">
    <source>
        <dbReference type="PROSITE" id="PS50102"/>
    </source>
</evidence>
<evidence type="ECO:0000256" key="5">
    <source>
        <dbReference type="PROSITE-ProRule" id="PRU00176"/>
    </source>
</evidence>
<dbReference type="PROSITE" id="PS50102">
    <property type="entry name" value="RRM"/>
    <property type="match status" value="3"/>
</dbReference>
<evidence type="ECO:0000256" key="2">
    <source>
        <dbReference type="ARBA" id="ARBA00022490"/>
    </source>
</evidence>
<dbReference type="AlphaFoldDB" id="A0ABD2QBQ0"/>
<evidence type="ECO:0000313" key="7">
    <source>
        <dbReference type="EMBL" id="KAL3316938.1"/>
    </source>
</evidence>
<name>A0ABD2QBQ0_9PLAT</name>
<dbReference type="InterPro" id="IPR012677">
    <property type="entry name" value="Nucleotide-bd_a/b_plait_sf"/>
</dbReference>
<gene>
    <name evidence="7" type="primary">A1CF_1</name>
    <name evidence="7" type="ORF">Ciccas_004416</name>
</gene>
<comment type="subcellular location">
    <subcellularLocation>
        <location evidence="1">Cytoplasm</location>
    </subcellularLocation>
</comment>
<accession>A0ABD2QBQ0</accession>
<feature type="domain" description="RRM" evidence="6">
    <location>
        <begin position="204"/>
        <end position="286"/>
    </location>
</feature>
<evidence type="ECO:0000313" key="8">
    <source>
        <dbReference type="Proteomes" id="UP001626550"/>
    </source>
</evidence>
<dbReference type="SUPFAM" id="SSF54928">
    <property type="entry name" value="RNA-binding domain, RBD"/>
    <property type="match status" value="3"/>
</dbReference>
<feature type="domain" description="RRM" evidence="6">
    <location>
        <begin position="124"/>
        <end position="202"/>
    </location>
</feature>
<dbReference type="NCBIfam" id="TIGR01648">
    <property type="entry name" value="hnRNP-R-Q"/>
    <property type="match status" value="1"/>
</dbReference>
<evidence type="ECO:0000256" key="1">
    <source>
        <dbReference type="ARBA" id="ARBA00004496"/>
    </source>
</evidence>
<reference evidence="7 8" key="1">
    <citation type="submission" date="2024-11" db="EMBL/GenBank/DDBJ databases">
        <title>Adaptive evolution of stress response genes in parasites aligns with host niche diversity.</title>
        <authorList>
            <person name="Hahn C."/>
            <person name="Resl P."/>
        </authorList>
    </citation>
    <scope>NUCLEOTIDE SEQUENCE [LARGE SCALE GENOMIC DNA]</scope>
    <source>
        <strain evidence="7">EGGRZ-B1_66</strain>
        <tissue evidence="7">Body</tissue>
    </source>
</reference>
<keyword evidence="4 5" id="KW-0694">RNA-binding</keyword>